<accession>A0A2N9F9E7</accession>
<dbReference type="AlphaFoldDB" id="A0A2N9F9E7"/>
<dbReference type="Pfam" id="PF00226">
    <property type="entry name" value="DnaJ"/>
    <property type="match status" value="1"/>
</dbReference>
<feature type="domain" description="J" evidence="2">
    <location>
        <begin position="30"/>
        <end position="103"/>
    </location>
</feature>
<name>A0A2N9F9E7_FAGSY</name>
<evidence type="ECO:0000313" key="3">
    <source>
        <dbReference type="EMBL" id="SPC83725.1"/>
    </source>
</evidence>
<dbReference type="GO" id="GO:0005783">
    <property type="term" value="C:endoplasmic reticulum"/>
    <property type="evidence" value="ECO:0007669"/>
    <property type="project" value="TreeGrafter"/>
</dbReference>
<dbReference type="InterPro" id="IPR001623">
    <property type="entry name" value="DnaJ_domain"/>
</dbReference>
<dbReference type="EMBL" id="OIVN01000668">
    <property type="protein sequence ID" value="SPC83725.1"/>
    <property type="molecule type" value="Genomic_DNA"/>
</dbReference>
<dbReference type="InterPro" id="IPR051948">
    <property type="entry name" value="Hsp70_co-chaperone_J-domain"/>
</dbReference>
<dbReference type="GO" id="GO:0051787">
    <property type="term" value="F:misfolded protein binding"/>
    <property type="evidence" value="ECO:0007669"/>
    <property type="project" value="TreeGrafter"/>
</dbReference>
<dbReference type="PROSITE" id="PS50076">
    <property type="entry name" value="DNAJ_2"/>
    <property type="match status" value="1"/>
</dbReference>
<dbReference type="PANTHER" id="PTHR44360">
    <property type="entry name" value="DNAJ HOMOLOG SUBFAMILY B MEMBER 9"/>
    <property type="match status" value="1"/>
</dbReference>
<dbReference type="GO" id="GO:0036503">
    <property type="term" value="P:ERAD pathway"/>
    <property type="evidence" value="ECO:0007669"/>
    <property type="project" value="TreeGrafter"/>
</dbReference>
<dbReference type="Gene3D" id="1.10.287.110">
    <property type="entry name" value="DnaJ domain"/>
    <property type="match status" value="1"/>
</dbReference>
<dbReference type="CDD" id="cd06257">
    <property type="entry name" value="DnaJ"/>
    <property type="match status" value="1"/>
</dbReference>
<dbReference type="SMART" id="SM00271">
    <property type="entry name" value="DnaJ"/>
    <property type="match status" value="1"/>
</dbReference>
<dbReference type="PRINTS" id="PR00625">
    <property type="entry name" value="JDOMAIN"/>
</dbReference>
<keyword evidence="1" id="KW-0143">Chaperone</keyword>
<reference evidence="3" key="1">
    <citation type="submission" date="2018-02" db="EMBL/GenBank/DDBJ databases">
        <authorList>
            <person name="Cohen D.B."/>
            <person name="Kent A.D."/>
        </authorList>
    </citation>
    <scope>NUCLEOTIDE SEQUENCE</scope>
</reference>
<dbReference type="InterPro" id="IPR036869">
    <property type="entry name" value="J_dom_sf"/>
</dbReference>
<gene>
    <name evidence="3" type="ORF">FSB_LOCUS11607</name>
</gene>
<dbReference type="GO" id="GO:0051087">
    <property type="term" value="F:protein-folding chaperone binding"/>
    <property type="evidence" value="ECO:0007669"/>
    <property type="project" value="TreeGrafter"/>
</dbReference>
<protein>
    <recommendedName>
        <fullName evidence="2">J domain-containing protein</fullName>
    </recommendedName>
</protein>
<sequence>MKMKSGIILFGTIILIVLSVSLLITAEINNYYKVLGVERNATPSEIKKAFYSLSLLYHPDKNHTKEAKQKYIEIREAYDILKEKIKSFSGDQLPKRADYTVEDCGEINSYRREAGSICSVGPINRFMCLKQLPNQTNTINQTILELNPRYCL</sequence>
<dbReference type="PANTHER" id="PTHR44360:SF1">
    <property type="entry name" value="DNAJ HOMOLOG SUBFAMILY B MEMBER 9"/>
    <property type="match status" value="1"/>
</dbReference>
<proteinExistence type="predicted"/>
<evidence type="ECO:0000259" key="2">
    <source>
        <dbReference type="PROSITE" id="PS50076"/>
    </source>
</evidence>
<dbReference type="SUPFAM" id="SSF46565">
    <property type="entry name" value="Chaperone J-domain"/>
    <property type="match status" value="1"/>
</dbReference>
<organism evidence="3">
    <name type="scientific">Fagus sylvatica</name>
    <name type="common">Beechnut</name>
    <dbReference type="NCBI Taxonomy" id="28930"/>
    <lineage>
        <taxon>Eukaryota</taxon>
        <taxon>Viridiplantae</taxon>
        <taxon>Streptophyta</taxon>
        <taxon>Embryophyta</taxon>
        <taxon>Tracheophyta</taxon>
        <taxon>Spermatophyta</taxon>
        <taxon>Magnoliopsida</taxon>
        <taxon>eudicotyledons</taxon>
        <taxon>Gunneridae</taxon>
        <taxon>Pentapetalae</taxon>
        <taxon>rosids</taxon>
        <taxon>fabids</taxon>
        <taxon>Fagales</taxon>
        <taxon>Fagaceae</taxon>
        <taxon>Fagus</taxon>
    </lineage>
</organism>
<evidence type="ECO:0000256" key="1">
    <source>
        <dbReference type="ARBA" id="ARBA00023186"/>
    </source>
</evidence>